<dbReference type="Gene3D" id="3.80.10.10">
    <property type="entry name" value="Ribonuclease Inhibitor"/>
    <property type="match status" value="1"/>
</dbReference>
<dbReference type="SUPFAM" id="SSF52047">
    <property type="entry name" value="RNI-like"/>
    <property type="match status" value="1"/>
</dbReference>
<name>A0A2H3TMV0_FUSOX</name>
<proteinExistence type="predicted"/>
<accession>A0A2H3TMV0</accession>
<dbReference type="VEuPathDB" id="FungiDB:FOMG_12898"/>
<dbReference type="VEuPathDB" id="FungiDB:FOIG_13025"/>
<dbReference type="InterPro" id="IPR032675">
    <property type="entry name" value="LRR_dom_sf"/>
</dbReference>
<dbReference type="OrthoDB" id="5422579at2759"/>
<reference evidence="2" key="1">
    <citation type="submission" date="2016-09" db="EMBL/GenBank/DDBJ databases">
        <authorList>
            <person name="Guldener U."/>
        </authorList>
    </citation>
    <scope>NUCLEOTIDE SEQUENCE [LARGE SCALE GENOMIC DNA]</scope>
    <source>
        <strain evidence="2">V64-1</strain>
    </source>
</reference>
<gene>
    <name evidence="1" type="ORF">FRV6_11148</name>
</gene>
<dbReference type="Proteomes" id="UP000219369">
    <property type="component" value="Unassembled WGS sequence"/>
</dbReference>
<dbReference type="VEuPathDB" id="FungiDB:FOZG_08563"/>
<dbReference type="EMBL" id="FMJY01000006">
    <property type="protein sequence ID" value="SCO87021.1"/>
    <property type="molecule type" value="Genomic_DNA"/>
</dbReference>
<organism evidence="1 2">
    <name type="scientific">Fusarium oxysporum</name>
    <name type="common">Fusarium vascular wilt</name>
    <dbReference type="NCBI Taxonomy" id="5507"/>
    <lineage>
        <taxon>Eukaryota</taxon>
        <taxon>Fungi</taxon>
        <taxon>Dikarya</taxon>
        <taxon>Ascomycota</taxon>
        <taxon>Pezizomycotina</taxon>
        <taxon>Sordariomycetes</taxon>
        <taxon>Hypocreomycetidae</taxon>
        <taxon>Hypocreales</taxon>
        <taxon>Nectriaceae</taxon>
        <taxon>Fusarium</taxon>
        <taxon>Fusarium oxysporum species complex</taxon>
    </lineage>
</organism>
<dbReference type="AlphaFoldDB" id="A0A2H3TMV0"/>
<dbReference type="VEuPathDB" id="FungiDB:FOC1_g10006796"/>
<protein>
    <recommendedName>
        <fullName evidence="3">F-box domain-containing protein</fullName>
    </recommendedName>
</protein>
<evidence type="ECO:0000313" key="2">
    <source>
        <dbReference type="Proteomes" id="UP000219369"/>
    </source>
</evidence>
<sequence>MTPEDSYAYYYSLADQQHQDRDPMIRAFPYSFVYPLLAHRVFDTDTDFLWDPKEFSVTPKLITRHGFCSALRMLAKRERHKVVEFVVEDQAYTDGVNIDLFDSTGYTYADVISLIQRPGFSRLSPGLLDKPLGYLHETLKQAENLKSLNIFNDGFNDSWGNYADTRFSLLIKSPLEQLQHLTLRGFKIDKNDLLTLLASLPSLHSLELRFFTFSSPYSLPPLLLDMRQRLGWGKRPVAMRPKVTFVWAGPTRLEDQIVKHVPNDLVDITDITELDEFEPAHERLNFSGRSQQQIRRAGWQGHLQWEGEEWPI</sequence>
<dbReference type="VEuPathDB" id="FungiDB:FOXG_03468"/>
<evidence type="ECO:0008006" key="3">
    <source>
        <dbReference type="Google" id="ProtNLM"/>
    </source>
</evidence>
<evidence type="ECO:0000313" key="1">
    <source>
        <dbReference type="EMBL" id="SCO87021.1"/>
    </source>
</evidence>